<dbReference type="AlphaFoldDB" id="K5BIS9"/>
<feature type="compositionally biased region" description="Basic and acidic residues" evidence="1">
    <location>
        <begin position="42"/>
        <end position="52"/>
    </location>
</feature>
<feature type="domain" description="DUF732" evidence="2">
    <location>
        <begin position="76"/>
        <end position="123"/>
    </location>
</feature>
<dbReference type="Proteomes" id="UP000006265">
    <property type="component" value="Unassembled WGS sequence"/>
</dbReference>
<dbReference type="PROSITE" id="PS51257">
    <property type="entry name" value="PROKAR_LIPOPROTEIN"/>
    <property type="match status" value="1"/>
</dbReference>
<dbReference type="eggNOG" id="ENOG5031PVG">
    <property type="taxonomic scope" value="Bacteria"/>
</dbReference>
<evidence type="ECO:0000313" key="4">
    <source>
        <dbReference type="Proteomes" id="UP000006265"/>
    </source>
</evidence>
<dbReference type="PATRIC" id="fig|1122247.3.peg.3940"/>
<reference evidence="3 4" key="1">
    <citation type="journal article" date="2012" name="J. Bacteriol.">
        <title>Genome sequence of Mycobacterium hassiacum DSM 44199, a rare source of heat-stable mycobacterial proteins.</title>
        <authorList>
            <person name="Tiago I."/>
            <person name="Maranha A."/>
            <person name="Mendes V."/>
            <person name="Alarico S."/>
            <person name="Moynihan P.J."/>
            <person name="Clarke A.J."/>
            <person name="Macedo-Ribeiro S."/>
            <person name="Pereira P.J."/>
            <person name="Empadinhas N."/>
        </authorList>
    </citation>
    <scope>NUCLEOTIDE SEQUENCE [LARGE SCALE GENOMIC DNA]</scope>
    <source>
        <strain evidence="4">DSM 44199 / CIP 105218 / JCM 12690 / 3849</strain>
    </source>
</reference>
<dbReference type="OrthoDB" id="4560359at2"/>
<dbReference type="RefSeq" id="WP_005631019.1">
    <property type="nucleotide sequence ID" value="NZ_AMRA01000110.1"/>
</dbReference>
<evidence type="ECO:0000259" key="2">
    <source>
        <dbReference type="Pfam" id="PF05305"/>
    </source>
</evidence>
<name>K5BIS9_MYCHD</name>
<gene>
    <name evidence="3" type="ORF">C731_4109</name>
</gene>
<evidence type="ECO:0000256" key="1">
    <source>
        <dbReference type="SAM" id="MobiDB-lite"/>
    </source>
</evidence>
<protein>
    <recommendedName>
        <fullName evidence="2">DUF732 domain-containing protein</fullName>
    </recommendedName>
</protein>
<accession>K5BIS9</accession>
<organism evidence="3 4">
    <name type="scientific">Mycolicibacterium hassiacum (strain DSM 44199 / CIP 105218 / JCM 12690 / 3849)</name>
    <name type="common">Mycobacterium hassiacum</name>
    <dbReference type="NCBI Taxonomy" id="1122247"/>
    <lineage>
        <taxon>Bacteria</taxon>
        <taxon>Bacillati</taxon>
        <taxon>Actinomycetota</taxon>
        <taxon>Actinomycetes</taxon>
        <taxon>Mycobacteriales</taxon>
        <taxon>Mycobacteriaceae</taxon>
        <taxon>Mycolicibacterium</taxon>
    </lineage>
</organism>
<dbReference type="STRING" id="1122247.GCA_000379865_02397"/>
<dbReference type="EMBL" id="AMRA01000110">
    <property type="protein sequence ID" value="EKF21894.1"/>
    <property type="molecule type" value="Genomic_DNA"/>
</dbReference>
<proteinExistence type="predicted"/>
<dbReference type="InterPro" id="IPR007969">
    <property type="entry name" value="DUF732"/>
</dbReference>
<dbReference type="Pfam" id="PF05305">
    <property type="entry name" value="DUF732"/>
    <property type="match status" value="1"/>
</dbReference>
<comment type="caution">
    <text evidence="3">The sequence shown here is derived from an EMBL/GenBank/DDBJ whole genome shotgun (WGS) entry which is preliminary data.</text>
</comment>
<evidence type="ECO:0000313" key="3">
    <source>
        <dbReference type="EMBL" id="EKF21894.1"/>
    </source>
</evidence>
<sequence length="166" mass="17001">MVRPATPAWVAPIVAAGVALTVSGTVSGCSGQEMLASVGLRPAEETASRHGDAQAAPPGPVHAGGQSNALVVTPRQRAYLDALAAAGVQRSSDLAALSIGSHICQARAARHTDQQVWDYILPMVRSDVSGAARISSIAPSGRRPPSAAEVNAATADYIRIATERLC</sequence>
<feature type="region of interest" description="Disordered" evidence="1">
    <location>
        <begin position="41"/>
        <end position="66"/>
    </location>
</feature>
<keyword evidence="4" id="KW-1185">Reference proteome</keyword>